<protein>
    <submittedName>
        <fullName evidence="1">Uncharacterized protein</fullName>
    </submittedName>
</protein>
<dbReference type="AlphaFoldDB" id="A0A814NL67"/>
<reference evidence="1" key="1">
    <citation type="submission" date="2021-02" db="EMBL/GenBank/DDBJ databases">
        <authorList>
            <person name="Nowell W R."/>
        </authorList>
    </citation>
    <scope>NUCLEOTIDE SEQUENCE</scope>
</reference>
<evidence type="ECO:0000313" key="2">
    <source>
        <dbReference type="Proteomes" id="UP000663832"/>
    </source>
</evidence>
<sequence>MNIYILRCTTAEEKYKIKCYVNNDVKFNFNRDKAFDEKGSMSPYIYKAEVDLIINKQDHLFLKLQNGSLPIQNYRLRLSRRIPQTEKTYRDYNDDKERYFDNPRSTQHYFLFDVNFARNFADGPPGTNLFINKKII</sequence>
<dbReference type="EMBL" id="CAJNOM010000123">
    <property type="protein sequence ID" value="CAF1092989.1"/>
    <property type="molecule type" value="Genomic_DNA"/>
</dbReference>
<name>A0A814NL67_9BILA</name>
<comment type="caution">
    <text evidence="1">The sequence shown here is derived from an EMBL/GenBank/DDBJ whole genome shotgun (WGS) entry which is preliminary data.</text>
</comment>
<keyword evidence="2" id="KW-1185">Reference proteome</keyword>
<evidence type="ECO:0000313" key="1">
    <source>
        <dbReference type="EMBL" id="CAF1092989.1"/>
    </source>
</evidence>
<proteinExistence type="predicted"/>
<organism evidence="1 2">
    <name type="scientific">Adineta steineri</name>
    <dbReference type="NCBI Taxonomy" id="433720"/>
    <lineage>
        <taxon>Eukaryota</taxon>
        <taxon>Metazoa</taxon>
        <taxon>Spiralia</taxon>
        <taxon>Gnathifera</taxon>
        <taxon>Rotifera</taxon>
        <taxon>Eurotatoria</taxon>
        <taxon>Bdelloidea</taxon>
        <taxon>Adinetida</taxon>
        <taxon>Adinetidae</taxon>
        <taxon>Adineta</taxon>
    </lineage>
</organism>
<dbReference type="OrthoDB" id="10043338at2759"/>
<dbReference type="Proteomes" id="UP000663832">
    <property type="component" value="Unassembled WGS sequence"/>
</dbReference>
<accession>A0A814NL67</accession>
<gene>
    <name evidence="1" type="ORF">QVE165_LOCUS19868</name>
</gene>